<feature type="region of interest" description="Disordered" evidence="1">
    <location>
        <begin position="1"/>
        <end position="75"/>
    </location>
</feature>
<accession>A0A8J4YVK4</accession>
<dbReference type="EMBL" id="JACEEZ010001386">
    <property type="protein sequence ID" value="KAG0729276.1"/>
    <property type="molecule type" value="Genomic_DNA"/>
</dbReference>
<dbReference type="AlphaFoldDB" id="A0A8J4YVK4"/>
<evidence type="ECO:0000313" key="2">
    <source>
        <dbReference type="EMBL" id="KAG0729276.1"/>
    </source>
</evidence>
<reference evidence="2" key="1">
    <citation type="submission" date="2020-07" db="EMBL/GenBank/DDBJ databases">
        <title>The High-quality genome of the commercially important snow crab, Chionoecetes opilio.</title>
        <authorList>
            <person name="Jeong J.-H."/>
            <person name="Ryu S."/>
        </authorList>
    </citation>
    <scope>NUCLEOTIDE SEQUENCE</scope>
    <source>
        <strain evidence="2">MADBK_172401_WGS</strain>
        <tissue evidence="2">Digestive gland</tissue>
    </source>
</reference>
<name>A0A8J4YVK4_CHIOP</name>
<protein>
    <submittedName>
        <fullName evidence="2">Uncharacterized protein</fullName>
    </submittedName>
</protein>
<evidence type="ECO:0000313" key="3">
    <source>
        <dbReference type="Proteomes" id="UP000770661"/>
    </source>
</evidence>
<evidence type="ECO:0000256" key="1">
    <source>
        <dbReference type="SAM" id="MobiDB-lite"/>
    </source>
</evidence>
<keyword evidence="3" id="KW-1185">Reference proteome</keyword>
<organism evidence="2 3">
    <name type="scientific">Chionoecetes opilio</name>
    <name type="common">Atlantic snow crab</name>
    <name type="synonym">Cancer opilio</name>
    <dbReference type="NCBI Taxonomy" id="41210"/>
    <lineage>
        <taxon>Eukaryota</taxon>
        <taxon>Metazoa</taxon>
        <taxon>Ecdysozoa</taxon>
        <taxon>Arthropoda</taxon>
        <taxon>Crustacea</taxon>
        <taxon>Multicrustacea</taxon>
        <taxon>Malacostraca</taxon>
        <taxon>Eumalacostraca</taxon>
        <taxon>Eucarida</taxon>
        <taxon>Decapoda</taxon>
        <taxon>Pleocyemata</taxon>
        <taxon>Brachyura</taxon>
        <taxon>Eubrachyura</taxon>
        <taxon>Majoidea</taxon>
        <taxon>Majidae</taxon>
        <taxon>Chionoecetes</taxon>
    </lineage>
</organism>
<sequence>MPSSHKNPPGPLRSSCYQDRFLSAPPLGSGKKGNRTSRPAADRGDSSRKRKQPARSGAHSSPSPPLTKDEEQRHSVLQVVEAIAINSPGPRGFPSRPSRPTMAIYPRRKMKSFGSRLKEGICYKKEFSSPRFVVDIKNFQASSKWNTSSVTALMLKTLRNNFVSLTLMIKSE</sequence>
<proteinExistence type="predicted"/>
<dbReference type="Proteomes" id="UP000770661">
    <property type="component" value="Unassembled WGS sequence"/>
</dbReference>
<gene>
    <name evidence="2" type="ORF">GWK47_030682</name>
</gene>
<comment type="caution">
    <text evidence="2">The sequence shown here is derived from an EMBL/GenBank/DDBJ whole genome shotgun (WGS) entry which is preliminary data.</text>
</comment>